<evidence type="ECO:0000256" key="1">
    <source>
        <dbReference type="ARBA" id="ARBA00022679"/>
    </source>
</evidence>
<protein>
    <recommendedName>
        <fullName evidence="4">Phospholipid/glycerol acyltransferase domain-containing protein</fullName>
    </recommendedName>
</protein>
<dbReference type="InParanoid" id="F0ZMA5"/>
<dbReference type="InterPro" id="IPR002123">
    <property type="entry name" value="Plipid/glycerol_acylTrfase"/>
</dbReference>
<feature type="transmembrane region" description="Helical" evidence="3">
    <location>
        <begin position="301"/>
        <end position="319"/>
    </location>
</feature>
<dbReference type="CDD" id="cd07989">
    <property type="entry name" value="LPLAT_AGPAT-like"/>
    <property type="match status" value="1"/>
</dbReference>
<feature type="transmembrane region" description="Helical" evidence="3">
    <location>
        <begin position="151"/>
        <end position="170"/>
    </location>
</feature>
<sequence length="322" mass="37094">MSQRKNKISNDEIKQTESSTTIIGEKKIKFESPPHEFIGLRLLRFIAIVLWAITATVIVWMSVPFNYISDPILKKFNVKRRYFLLEFLSRMWGKGLLWIMNIKVITEGLELYDDFKEQPSVLAYSHTSYLDPVILQGYSPIPCKFIFKRELLYIFPMVFLLAHIVGHIPINRKKKHSAIESINEAAEAMIKKDICVAVSPEGTRSKDGNLKEFKKGPFHLSLKSKSNIVPVVFFGNYQLWKSSCFFPYSGTVCIRFLPTIQLEKDDTVESLSGRVRESMLKSLHKPPKNFNPFCETGSSHTIFYLILMGTIIFSTLKFFSII</sequence>
<keyword evidence="1" id="KW-0808">Transferase</keyword>
<dbReference type="RefSeq" id="XP_003288558.1">
    <property type="nucleotide sequence ID" value="XM_003288510.1"/>
</dbReference>
<dbReference type="STRING" id="5786.F0ZMA5"/>
<feature type="domain" description="Phospholipid/glycerol acyltransferase" evidence="4">
    <location>
        <begin position="120"/>
        <end position="236"/>
    </location>
</feature>
<dbReference type="FunCoup" id="F0ZMA5">
    <property type="interactions" value="334"/>
</dbReference>
<dbReference type="GO" id="GO:0005783">
    <property type="term" value="C:endoplasmic reticulum"/>
    <property type="evidence" value="ECO:0000318"/>
    <property type="project" value="GO_Central"/>
</dbReference>
<proteinExistence type="predicted"/>
<evidence type="ECO:0000256" key="3">
    <source>
        <dbReference type="SAM" id="Phobius"/>
    </source>
</evidence>
<dbReference type="KEGG" id="dpp:DICPUDRAFT_152794"/>
<evidence type="ECO:0000259" key="4">
    <source>
        <dbReference type="SMART" id="SM00563"/>
    </source>
</evidence>
<keyword evidence="2" id="KW-0012">Acyltransferase</keyword>
<keyword evidence="3" id="KW-1133">Transmembrane helix</keyword>
<keyword evidence="3" id="KW-0812">Transmembrane</keyword>
<dbReference type="OrthoDB" id="202234at2759"/>
<organism evidence="5 6">
    <name type="scientific">Dictyostelium purpureum</name>
    <name type="common">Slime mold</name>
    <dbReference type="NCBI Taxonomy" id="5786"/>
    <lineage>
        <taxon>Eukaryota</taxon>
        <taxon>Amoebozoa</taxon>
        <taxon>Evosea</taxon>
        <taxon>Eumycetozoa</taxon>
        <taxon>Dictyostelia</taxon>
        <taxon>Dictyosteliales</taxon>
        <taxon>Dictyosteliaceae</taxon>
        <taxon>Dictyostelium</taxon>
    </lineage>
</organism>
<evidence type="ECO:0000256" key="2">
    <source>
        <dbReference type="ARBA" id="ARBA00023315"/>
    </source>
</evidence>
<dbReference type="SUPFAM" id="SSF69593">
    <property type="entry name" value="Glycerol-3-phosphate (1)-acyltransferase"/>
    <property type="match status" value="1"/>
</dbReference>
<dbReference type="GO" id="GO:0003841">
    <property type="term" value="F:1-acylglycerol-3-phosphate O-acyltransferase activity"/>
    <property type="evidence" value="ECO:0000318"/>
    <property type="project" value="GO_Central"/>
</dbReference>
<name>F0ZMA5_DICPU</name>
<dbReference type="Proteomes" id="UP000001064">
    <property type="component" value="Unassembled WGS sequence"/>
</dbReference>
<dbReference type="eggNOG" id="KOG2848">
    <property type="taxonomic scope" value="Eukaryota"/>
</dbReference>
<dbReference type="EMBL" id="GL871078">
    <property type="protein sequence ID" value="EGC34925.1"/>
    <property type="molecule type" value="Genomic_DNA"/>
</dbReference>
<reference evidence="6" key="1">
    <citation type="journal article" date="2011" name="Genome Biol.">
        <title>Comparative genomics of the social amoebae Dictyostelium discoideum and Dictyostelium purpureum.</title>
        <authorList>
            <consortium name="US DOE Joint Genome Institute (JGI-PGF)"/>
            <person name="Sucgang R."/>
            <person name="Kuo A."/>
            <person name="Tian X."/>
            <person name="Salerno W."/>
            <person name="Parikh A."/>
            <person name="Feasley C.L."/>
            <person name="Dalin E."/>
            <person name="Tu H."/>
            <person name="Huang E."/>
            <person name="Barry K."/>
            <person name="Lindquist E."/>
            <person name="Shapiro H."/>
            <person name="Bruce D."/>
            <person name="Schmutz J."/>
            <person name="Salamov A."/>
            <person name="Fey P."/>
            <person name="Gaudet P."/>
            <person name="Anjard C."/>
            <person name="Babu M.M."/>
            <person name="Basu S."/>
            <person name="Bushmanova Y."/>
            <person name="van der Wel H."/>
            <person name="Katoh-Kurasawa M."/>
            <person name="Dinh C."/>
            <person name="Coutinho P.M."/>
            <person name="Saito T."/>
            <person name="Elias M."/>
            <person name="Schaap P."/>
            <person name="Kay R.R."/>
            <person name="Henrissat B."/>
            <person name="Eichinger L."/>
            <person name="Rivero F."/>
            <person name="Putnam N.H."/>
            <person name="West C.M."/>
            <person name="Loomis W.F."/>
            <person name="Chisholm R.L."/>
            <person name="Shaulsky G."/>
            <person name="Strassmann J.E."/>
            <person name="Queller D.C."/>
            <person name="Kuspa A."/>
            <person name="Grigoriev I.V."/>
        </authorList>
    </citation>
    <scope>NUCLEOTIDE SEQUENCE [LARGE SCALE GENOMIC DNA]</scope>
    <source>
        <strain evidence="6">QSDP1</strain>
    </source>
</reference>
<dbReference type="PANTHER" id="PTHR10434:SF11">
    <property type="entry name" value="1-ACYL-SN-GLYCEROL-3-PHOSPHATE ACYLTRANSFERASE"/>
    <property type="match status" value="1"/>
</dbReference>
<dbReference type="AlphaFoldDB" id="F0ZMA5"/>
<dbReference type="GeneID" id="10501975"/>
<accession>F0ZMA5</accession>
<keyword evidence="6" id="KW-1185">Reference proteome</keyword>
<dbReference type="OMA" id="FYPTPGM"/>
<keyword evidence="3" id="KW-0472">Membrane</keyword>
<gene>
    <name evidence="5" type="ORF">DICPUDRAFT_152794</name>
</gene>
<dbReference type="PANTHER" id="PTHR10434">
    <property type="entry name" value="1-ACYL-SN-GLYCEROL-3-PHOSPHATE ACYLTRANSFERASE"/>
    <property type="match status" value="1"/>
</dbReference>
<dbReference type="Pfam" id="PF01553">
    <property type="entry name" value="Acyltransferase"/>
    <property type="match status" value="1"/>
</dbReference>
<evidence type="ECO:0000313" key="6">
    <source>
        <dbReference type="Proteomes" id="UP000001064"/>
    </source>
</evidence>
<feature type="transmembrane region" description="Helical" evidence="3">
    <location>
        <begin position="42"/>
        <end position="62"/>
    </location>
</feature>
<dbReference type="GO" id="GO:0006654">
    <property type="term" value="P:phosphatidic acid biosynthetic process"/>
    <property type="evidence" value="ECO:0000318"/>
    <property type="project" value="GO_Central"/>
</dbReference>
<evidence type="ECO:0000313" key="5">
    <source>
        <dbReference type="EMBL" id="EGC34925.1"/>
    </source>
</evidence>
<dbReference type="VEuPathDB" id="AmoebaDB:DICPUDRAFT_152794"/>
<dbReference type="SMART" id="SM00563">
    <property type="entry name" value="PlsC"/>
    <property type="match status" value="1"/>
</dbReference>